<dbReference type="Pfam" id="PF02518">
    <property type="entry name" value="HATPase_c"/>
    <property type="match status" value="1"/>
</dbReference>
<dbReference type="SUPFAM" id="SSF47384">
    <property type="entry name" value="Homodimeric domain of signal transducing histidine kinase"/>
    <property type="match status" value="1"/>
</dbReference>
<evidence type="ECO:0000256" key="6">
    <source>
        <dbReference type="ARBA" id="ARBA00022777"/>
    </source>
</evidence>
<comment type="caution">
    <text evidence="10">The sequence shown here is derived from an EMBL/GenBank/DDBJ whole genome shotgun (WGS) entry which is preliminary data.</text>
</comment>
<dbReference type="SMART" id="SM00388">
    <property type="entry name" value="HisKA"/>
    <property type="match status" value="1"/>
</dbReference>
<dbReference type="PANTHER" id="PTHR42878">
    <property type="entry name" value="TWO-COMPONENT HISTIDINE KINASE"/>
    <property type="match status" value="1"/>
</dbReference>
<organism evidence="10 11">
    <name type="scientific">Scleromatobacter humisilvae</name>
    <dbReference type="NCBI Taxonomy" id="2897159"/>
    <lineage>
        <taxon>Bacteria</taxon>
        <taxon>Pseudomonadati</taxon>
        <taxon>Pseudomonadota</taxon>
        <taxon>Betaproteobacteria</taxon>
        <taxon>Burkholderiales</taxon>
        <taxon>Sphaerotilaceae</taxon>
        <taxon>Scleromatobacter</taxon>
    </lineage>
</organism>
<evidence type="ECO:0000256" key="5">
    <source>
        <dbReference type="ARBA" id="ARBA00022679"/>
    </source>
</evidence>
<keyword evidence="6 10" id="KW-0418">Kinase</keyword>
<dbReference type="InterPro" id="IPR003661">
    <property type="entry name" value="HisK_dim/P_dom"/>
</dbReference>
<evidence type="ECO:0000313" key="11">
    <source>
        <dbReference type="Proteomes" id="UP001139353"/>
    </source>
</evidence>
<dbReference type="GO" id="GO:0007234">
    <property type="term" value="P:osmosensory signaling via phosphorelay pathway"/>
    <property type="evidence" value="ECO:0007669"/>
    <property type="project" value="TreeGrafter"/>
</dbReference>
<dbReference type="GO" id="GO:0000155">
    <property type="term" value="F:phosphorelay sensor kinase activity"/>
    <property type="evidence" value="ECO:0007669"/>
    <property type="project" value="InterPro"/>
</dbReference>
<proteinExistence type="predicted"/>
<feature type="transmembrane region" description="Helical" evidence="8">
    <location>
        <begin position="130"/>
        <end position="148"/>
    </location>
</feature>
<reference evidence="10" key="1">
    <citation type="submission" date="2021-11" db="EMBL/GenBank/DDBJ databases">
        <title>BS-T2-15 a new species belonging to the Comamonadaceae family isolated from the soil of a French oak forest.</title>
        <authorList>
            <person name="Mieszkin S."/>
            <person name="Alain K."/>
        </authorList>
    </citation>
    <scope>NUCLEOTIDE SEQUENCE</scope>
    <source>
        <strain evidence="10">BS-T2-15</strain>
    </source>
</reference>
<evidence type="ECO:0000256" key="1">
    <source>
        <dbReference type="ARBA" id="ARBA00000085"/>
    </source>
</evidence>
<sequence>MNALAALIPADVPISATAMAAFVLATLAIVFVALARRDREPGLAWLSAGFGLAAFWYAFEAGQPPADALLDTPGERFWAGVLIVATVAISLGVIGYLGDGRRRGRAWWLLLGPSLLVLVPLALGVDVPRLVANLSTMICYIGLAALALRRSRDEPGAGHVLLGLTLLAVPATFVALGVLHAVPGHYRVLGVMPMLFFGTTLLTVSLLRRRRALEAEVARRATAEQALQDANQTLEATVQARTQSLRELVSNLEGFNRSVSHDLRGPLGGIAGLARLASDALASGDLDMVHRSLAAISSQADTSTKLISALLQLARVGDARIAPRAVALEALTRDVIAQLQLAPGDAAKAQWIVGKLPDVQADADLLRPVLVNLITNALKFSREAHPPIVRIEASVDDGEVTVHVRDNGVGFDAAAAGQLFEPFMRLHGRKFEGHGIGLSIVRRAVERQGGRVWAEAEPDHGAAFHFTLPKAA</sequence>
<evidence type="ECO:0000256" key="2">
    <source>
        <dbReference type="ARBA" id="ARBA00004429"/>
    </source>
</evidence>
<keyword evidence="8" id="KW-0472">Membrane</keyword>
<dbReference type="PROSITE" id="PS50109">
    <property type="entry name" value="HIS_KIN"/>
    <property type="match status" value="1"/>
</dbReference>
<dbReference type="GO" id="GO:0030295">
    <property type="term" value="F:protein kinase activator activity"/>
    <property type="evidence" value="ECO:0007669"/>
    <property type="project" value="TreeGrafter"/>
</dbReference>
<dbReference type="Gene3D" id="3.30.565.10">
    <property type="entry name" value="Histidine kinase-like ATPase, C-terminal domain"/>
    <property type="match status" value="1"/>
</dbReference>
<feature type="transmembrane region" description="Helical" evidence="8">
    <location>
        <begin position="42"/>
        <end position="59"/>
    </location>
</feature>
<comment type="subcellular location">
    <subcellularLocation>
        <location evidence="2">Cell inner membrane</location>
        <topology evidence="2">Multi-pass membrane protein</topology>
    </subcellularLocation>
</comment>
<keyword evidence="5" id="KW-0808">Transferase</keyword>
<keyword evidence="8" id="KW-0812">Transmembrane</keyword>
<gene>
    <name evidence="10" type="ORF">LPC04_23370</name>
</gene>
<dbReference type="PANTHER" id="PTHR42878:SF15">
    <property type="entry name" value="BACTERIOPHYTOCHROME"/>
    <property type="match status" value="1"/>
</dbReference>
<dbReference type="InterPro" id="IPR005467">
    <property type="entry name" value="His_kinase_dom"/>
</dbReference>
<evidence type="ECO:0000256" key="4">
    <source>
        <dbReference type="ARBA" id="ARBA00022553"/>
    </source>
</evidence>
<dbReference type="EMBL" id="JAJLJH010000009">
    <property type="protein sequence ID" value="MCK9688662.1"/>
    <property type="molecule type" value="Genomic_DNA"/>
</dbReference>
<dbReference type="GO" id="GO:0000156">
    <property type="term" value="F:phosphorelay response regulator activity"/>
    <property type="evidence" value="ECO:0007669"/>
    <property type="project" value="TreeGrafter"/>
</dbReference>
<dbReference type="EC" id="2.7.13.3" evidence="3"/>
<dbReference type="Proteomes" id="UP001139353">
    <property type="component" value="Unassembled WGS sequence"/>
</dbReference>
<dbReference type="InterPro" id="IPR036097">
    <property type="entry name" value="HisK_dim/P_sf"/>
</dbReference>
<accession>A0A9X1YMS3</accession>
<keyword evidence="11" id="KW-1185">Reference proteome</keyword>
<dbReference type="PRINTS" id="PR00344">
    <property type="entry name" value="BCTRLSENSOR"/>
</dbReference>
<dbReference type="AlphaFoldDB" id="A0A9X1YMS3"/>
<evidence type="ECO:0000256" key="8">
    <source>
        <dbReference type="SAM" id="Phobius"/>
    </source>
</evidence>
<feature type="transmembrane region" description="Helical" evidence="8">
    <location>
        <begin position="188"/>
        <end position="207"/>
    </location>
</feature>
<dbReference type="FunFam" id="3.30.565.10:FF:000006">
    <property type="entry name" value="Sensor histidine kinase WalK"/>
    <property type="match status" value="1"/>
</dbReference>
<keyword evidence="7" id="KW-0175">Coiled coil</keyword>
<keyword evidence="4" id="KW-0597">Phosphoprotein</keyword>
<feature type="transmembrane region" description="Helical" evidence="8">
    <location>
        <begin position="106"/>
        <end position="124"/>
    </location>
</feature>
<dbReference type="Gene3D" id="1.10.287.130">
    <property type="match status" value="1"/>
</dbReference>
<protein>
    <recommendedName>
        <fullName evidence="3">histidine kinase</fullName>
        <ecNumber evidence="3">2.7.13.3</ecNumber>
    </recommendedName>
</protein>
<name>A0A9X1YMS3_9BURK</name>
<dbReference type="GO" id="GO:0005886">
    <property type="term" value="C:plasma membrane"/>
    <property type="evidence" value="ECO:0007669"/>
    <property type="project" value="UniProtKB-SubCell"/>
</dbReference>
<dbReference type="RefSeq" id="WP_275684707.1">
    <property type="nucleotide sequence ID" value="NZ_JAJLJH010000009.1"/>
</dbReference>
<evidence type="ECO:0000259" key="9">
    <source>
        <dbReference type="PROSITE" id="PS50109"/>
    </source>
</evidence>
<feature type="domain" description="Histidine kinase" evidence="9">
    <location>
        <begin position="258"/>
        <end position="472"/>
    </location>
</feature>
<dbReference type="InterPro" id="IPR003594">
    <property type="entry name" value="HATPase_dom"/>
</dbReference>
<dbReference type="InterPro" id="IPR036890">
    <property type="entry name" value="HATPase_C_sf"/>
</dbReference>
<comment type="catalytic activity">
    <reaction evidence="1">
        <text>ATP + protein L-histidine = ADP + protein N-phospho-L-histidine.</text>
        <dbReference type="EC" id="2.7.13.3"/>
    </reaction>
</comment>
<evidence type="ECO:0000313" key="10">
    <source>
        <dbReference type="EMBL" id="MCK9688662.1"/>
    </source>
</evidence>
<dbReference type="InterPro" id="IPR004358">
    <property type="entry name" value="Sig_transdc_His_kin-like_C"/>
</dbReference>
<feature type="transmembrane region" description="Helical" evidence="8">
    <location>
        <begin position="79"/>
        <end position="97"/>
    </location>
</feature>
<keyword evidence="8" id="KW-1133">Transmembrane helix</keyword>
<dbReference type="SMART" id="SM00387">
    <property type="entry name" value="HATPase_c"/>
    <property type="match status" value="1"/>
</dbReference>
<evidence type="ECO:0000256" key="7">
    <source>
        <dbReference type="SAM" id="Coils"/>
    </source>
</evidence>
<feature type="coiled-coil region" evidence="7">
    <location>
        <begin position="213"/>
        <end position="240"/>
    </location>
</feature>
<feature type="transmembrane region" description="Helical" evidence="8">
    <location>
        <begin position="160"/>
        <end position="182"/>
    </location>
</feature>
<dbReference type="CDD" id="cd00082">
    <property type="entry name" value="HisKA"/>
    <property type="match status" value="1"/>
</dbReference>
<dbReference type="Pfam" id="PF00512">
    <property type="entry name" value="HisKA"/>
    <property type="match status" value="1"/>
</dbReference>
<dbReference type="InterPro" id="IPR050351">
    <property type="entry name" value="BphY/WalK/GraS-like"/>
</dbReference>
<dbReference type="SUPFAM" id="SSF55874">
    <property type="entry name" value="ATPase domain of HSP90 chaperone/DNA topoisomerase II/histidine kinase"/>
    <property type="match status" value="1"/>
</dbReference>
<feature type="transmembrane region" description="Helical" evidence="8">
    <location>
        <begin position="12"/>
        <end position="35"/>
    </location>
</feature>
<evidence type="ECO:0000256" key="3">
    <source>
        <dbReference type="ARBA" id="ARBA00012438"/>
    </source>
</evidence>